<evidence type="ECO:0000259" key="5">
    <source>
        <dbReference type="Pfam" id="PF00925"/>
    </source>
</evidence>
<evidence type="ECO:0000256" key="4">
    <source>
        <dbReference type="ARBA" id="ARBA00022723"/>
    </source>
</evidence>
<keyword evidence="3" id="KW-0686">Riboflavin biosynthesis</keyword>
<dbReference type="PANTHER" id="PTHR21327:SF18">
    <property type="entry name" value="3,4-DIHYDROXY-2-BUTANONE 4-PHOSPHATE SYNTHASE"/>
    <property type="match status" value="1"/>
</dbReference>
<dbReference type="AlphaFoldDB" id="A0A6J6NRQ8"/>
<dbReference type="InterPro" id="IPR032677">
    <property type="entry name" value="GTP_cyclohydro_II"/>
</dbReference>
<dbReference type="GO" id="GO:0046872">
    <property type="term" value="F:metal ion binding"/>
    <property type="evidence" value="ECO:0007669"/>
    <property type="project" value="UniProtKB-KW"/>
</dbReference>
<comment type="pathway">
    <text evidence="1">Cofactor biosynthesis; riboflavin biosynthesis.</text>
</comment>
<name>A0A6J6NRQ8_9ZZZZ</name>
<evidence type="ECO:0000256" key="3">
    <source>
        <dbReference type="ARBA" id="ARBA00022619"/>
    </source>
</evidence>
<keyword evidence="4" id="KW-0479">Metal-binding</keyword>
<sequence>MSTPDVASARAAAEALQNGGFVVLAESNDDGAEGNLMLAAQFATPAAVNVLAANANGLVRLCLTDERCQTLGLSAHAVDEREWQPTAPISLREVAGTGASAEDRARTIQGAIDPSRQRDDFAQSGYVFPLRARPEGVLRRAGRTEAAVDLARLAGCLPAAAMSLVMNEDGSVAHGQELAAFASTHGYPLVTVADVIALRRLSEKLVERVTSARLPTDHGEFVAVGFRETLTGAHHIALVCGEVEGGDDVLVRVHAECMGGDVFHSVACTCARDLQHSLDAIAAEGRGVVVYLVAGDRGPVRLTRHEEADAGAAQMAEYGIGAQILAELGLTSIRLLSNHPRTLTGLDGFGLRVTGFVPIGD</sequence>
<comment type="similarity">
    <text evidence="2">In the N-terminal section; belongs to the DHBP synthase family.</text>
</comment>
<dbReference type="InterPro" id="IPR017945">
    <property type="entry name" value="DHBP_synth_RibB-like_a/b_dom"/>
</dbReference>
<evidence type="ECO:0000256" key="1">
    <source>
        <dbReference type="ARBA" id="ARBA00005104"/>
    </source>
</evidence>
<dbReference type="Pfam" id="PF00925">
    <property type="entry name" value="GTP_cyclohydro2"/>
    <property type="match status" value="1"/>
</dbReference>
<evidence type="ECO:0000313" key="6">
    <source>
        <dbReference type="EMBL" id="CAB4688866.1"/>
    </source>
</evidence>
<protein>
    <submittedName>
        <fullName evidence="6">Unannotated protein</fullName>
    </submittedName>
</protein>
<dbReference type="InterPro" id="IPR036144">
    <property type="entry name" value="RibA-like_sf"/>
</dbReference>
<dbReference type="SUPFAM" id="SSF142695">
    <property type="entry name" value="RibA-like"/>
    <property type="match status" value="1"/>
</dbReference>
<dbReference type="GO" id="GO:0008686">
    <property type="term" value="F:3,4-dihydroxy-2-butanone-4-phosphate synthase activity"/>
    <property type="evidence" value="ECO:0007669"/>
    <property type="project" value="InterPro"/>
</dbReference>
<dbReference type="SUPFAM" id="SSF55821">
    <property type="entry name" value="YrdC/RibB"/>
    <property type="match status" value="1"/>
</dbReference>
<evidence type="ECO:0000256" key="2">
    <source>
        <dbReference type="ARBA" id="ARBA00005520"/>
    </source>
</evidence>
<reference evidence="6" key="1">
    <citation type="submission" date="2020-05" db="EMBL/GenBank/DDBJ databases">
        <authorList>
            <person name="Chiriac C."/>
            <person name="Salcher M."/>
            <person name="Ghai R."/>
            <person name="Kavagutti S V."/>
        </authorList>
    </citation>
    <scope>NUCLEOTIDE SEQUENCE</scope>
</reference>
<proteinExistence type="inferred from homology"/>
<dbReference type="Gene3D" id="3.40.50.10990">
    <property type="entry name" value="GTP cyclohydrolase II"/>
    <property type="match status" value="1"/>
</dbReference>
<dbReference type="Pfam" id="PF00926">
    <property type="entry name" value="DHBP_synthase"/>
    <property type="match status" value="1"/>
</dbReference>
<dbReference type="Gene3D" id="3.90.870.10">
    <property type="entry name" value="DHBP synthase"/>
    <property type="match status" value="1"/>
</dbReference>
<dbReference type="PANTHER" id="PTHR21327">
    <property type="entry name" value="GTP CYCLOHYDROLASE II-RELATED"/>
    <property type="match status" value="1"/>
</dbReference>
<dbReference type="InterPro" id="IPR000422">
    <property type="entry name" value="DHBP_synthase_RibB"/>
</dbReference>
<dbReference type="GO" id="GO:0009231">
    <property type="term" value="P:riboflavin biosynthetic process"/>
    <property type="evidence" value="ECO:0007669"/>
    <property type="project" value="UniProtKB-UniPathway"/>
</dbReference>
<dbReference type="EMBL" id="CAEZXP010000001">
    <property type="protein sequence ID" value="CAB4688866.1"/>
    <property type="molecule type" value="Genomic_DNA"/>
</dbReference>
<gene>
    <name evidence="6" type="ORF">UFOPK2399_00554</name>
</gene>
<organism evidence="6">
    <name type="scientific">freshwater metagenome</name>
    <dbReference type="NCBI Taxonomy" id="449393"/>
    <lineage>
        <taxon>unclassified sequences</taxon>
        <taxon>metagenomes</taxon>
        <taxon>ecological metagenomes</taxon>
    </lineage>
</organism>
<dbReference type="GO" id="GO:0005829">
    <property type="term" value="C:cytosol"/>
    <property type="evidence" value="ECO:0007669"/>
    <property type="project" value="TreeGrafter"/>
</dbReference>
<accession>A0A6J6NRQ8</accession>
<feature type="domain" description="GTP cyclohydrolase II" evidence="5">
    <location>
        <begin position="207"/>
        <end position="358"/>
    </location>
</feature>
<dbReference type="UniPathway" id="UPA00275"/>
<dbReference type="PIRSF" id="PIRSF001259">
    <property type="entry name" value="RibA"/>
    <property type="match status" value="1"/>
</dbReference>